<dbReference type="OMA" id="WINAPSP"/>
<dbReference type="AlphaFoldDB" id="E1F4R6"/>
<dbReference type="Proteomes" id="UP000008974">
    <property type="component" value="Unassembled WGS sequence"/>
</dbReference>
<dbReference type="PANTHER" id="PTHR12756:SF12">
    <property type="entry name" value="CYTOSOLIC CARBOXYPEPTIDASE-LIKE PROTEIN 5"/>
    <property type="match status" value="1"/>
</dbReference>
<reference evidence="2 3" key="1">
    <citation type="journal article" date="2010" name="BMC Genomics">
        <title>Genome analysis and comparative genomics of a Giardia intestinalis assemblage E isolate.</title>
        <authorList>
            <person name="Jerlstrom-Hultqvist J."/>
            <person name="Franzen O."/>
            <person name="Ankarklev J."/>
            <person name="Xu F."/>
            <person name="Nohynkova E."/>
            <person name="Andersson J.O."/>
            <person name="Svard S.G."/>
            <person name="Andersson B."/>
        </authorList>
    </citation>
    <scope>NUCLEOTIDE SEQUENCE [LARGE SCALE GENOMIC DNA]</scope>
    <source>
        <strain evidence="2 3">P15</strain>
    </source>
</reference>
<name>E1F4R6_GIAIA</name>
<organism evidence="2 3">
    <name type="scientific">Giardia intestinalis (strain P15)</name>
    <name type="common">Giardia lamblia</name>
    <dbReference type="NCBI Taxonomy" id="658858"/>
    <lineage>
        <taxon>Eukaryota</taxon>
        <taxon>Metamonada</taxon>
        <taxon>Diplomonadida</taxon>
        <taxon>Hexamitidae</taxon>
        <taxon>Giardiinae</taxon>
        <taxon>Giardia</taxon>
    </lineage>
</organism>
<dbReference type="Gene3D" id="3.40.630.10">
    <property type="entry name" value="Zn peptidases"/>
    <property type="match status" value="2"/>
</dbReference>
<protein>
    <submittedName>
        <fullName evidence="2">Nuclear ATP/GTP-binding protein</fullName>
    </submittedName>
</protein>
<accession>E1F4R6</accession>
<dbReference type="InterPro" id="IPR050821">
    <property type="entry name" value="Cytosolic_carboxypeptidase"/>
</dbReference>
<dbReference type="VEuPathDB" id="GiardiaDB:GLP15_1667"/>
<evidence type="ECO:0000313" key="2">
    <source>
        <dbReference type="EMBL" id="EFO62541.1"/>
    </source>
</evidence>
<evidence type="ECO:0000313" key="3">
    <source>
        <dbReference type="Proteomes" id="UP000008974"/>
    </source>
</evidence>
<evidence type="ECO:0000256" key="1">
    <source>
        <dbReference type="ARBA" id="ARBA00001947"/>
    </source>
</evidence>
<comment type="cofactor">
    <cofactor evidence="1">
        <name>Zn(2+)</name>
        <dbReference type="ChEBI" id="CHEBI:29105"/>
    </cofactor>
</comment>
<proteinExistence type="predicted"/>
<sequence>MSQQFCTPGINDFLLLSLSITQAVMQNMSAHNEILSLFDSGNIGNYDISEACMSPTNLRTLTITFCSRSDPAPLGVNNPPTEHRSWFNFLVYNAFGLDVDVLIFQWINAPSPKKQVKTGYRPVYRTISRAHDSAIQALKRAEASGIPDYSIILPTHSQLPFRYIETESFSAHKCAFLGFNLRVPRGTTCVQIAFTFPYPLNEISFRMRELRALYPVTEEQLSGETILYRIARHPGLPILYFSARCHPGETPGSYILEGILKDLSKLLNWFEVWIVPAINAEGIRYGHYRTDAAGNDLNRCYIEDSSLVTGKILSKIKAQGTNTGIFQPSSERLIKVFRRICHTPTFRNFTKPRSPSDIDAATEPFNLTTQQTCFYPMNCNSLNGLTGSVSQSTPSDTHEIANLPKDLSNSHHTEPVITPIGSLRLSATIRSPLSMSTISPVIMEAPIHNPREKRGDTIHTIVIQPNPPVKYTTRQCVIFCLDLHAHASIPNCFLFGNSQIGNASPEFDNILDCSMAELRSLLFPVIVQSSIKGFDIMRSDFSPCSMYKQDRFGNSYKHTMRVGLHNVTKLPNIYCFETHYYKQVKAKKISRIGVPSFIAMGQGLVSAIEAYFALDPPVVLSALRRLELYANRINIDTRFYVLLKELKTRLGKDYFSRIYELIFDQFDNQCCGSIRRRL</sequence>
<dbReference type="OrthoDB" id="10253041at2759"/>
<dbReference type="EMBL" id="ACVC01000177">
    <property type="protein sequence ID" value="EFO62541.1"/>
    <property type="molecule type" value="Genomic_DNA"/>
</dbReference>
<dbReference type="PANTHER" id="PTHR12756">
    <property type="entry name" value="CYTOSOLIC CARBOXYPEPTIDASE"/>
    <property type="match status" value="1"/>
</dbReference>
<gene>
    <name evidence="2" type="ORF">GLP15_1667</name>
</gene>
<comment type="caution">
    <text evidence="2">The sequence shown here is derived from an EMBL/GenBank/DDBJ whole genome shotgun (WGS) entry which is preliminary data.</text>
</comment>
<dbReference type="SUPFAM" id="SSF53187">
    <property type="entry name" value="Zn-dependent exopeptidases"/>
    <property type="match status" value="1"/>
</dbReference>